<feature type="compositionally biased region" description="Polar residues" evidence="6">
    <location>
        <begin position="499"/>
        <end position="515"/>
    </location>
</feature>
<dbReference type="PANTHER" id="PTHR31448">
    <property type="entry name" value="MYOSIN-BINDING PROTEIN 2"/>
    <property type="match status" value="1"/>
</dbReference>
<evidence type="ECO:0000256" key="3">
    <source>
        <dbReference type="ARBA" id="ARBA00022989"/>
    </source>
</evidence>
<evidence type="ECO:0000313" key="9">
    <source>
        <dbReference type="EMBL" id="GAV76706.1"/>
    </source>
</evidence>
<keyword evidence="3 7" id="KW-1133">Transmembrane helix</keyword>
<feature type="region of interest" description="Disordered" evidence="6">
    <location>
        <begin position="256"/>
        <end position="276"/>
    </location>
</feature>
<feature type="region of interest" description="Disordered" evidence="6">
    <location>
        <begin position="194"/>
        <end position="214"/>
    </location>
</feature>
<sequence length="986" mass="112103">MAGNKFATMLHRNTHKITVILVYAVLEWILIILLLLNSLFTYFITKFAQYFGLKRPCLWCSRIDHVLESGNNTHSYRDVVCDTHATEISKLCYCTNHRELAEPQSMCMECFASQPNHNDNSNGITRRVAFISLVSRDQLENGEEVPRCCSCCNESLSSKPNPRHLLFKPSWGALDNCNEKEDLVVEAIDKENNGSDQYKKRSNSDSTIDGDEDDNEINQINEEEEEEKDHIVKAAAADEHQIIFHDEDCSRFSSTNLQTAENEESEDEKAGSLDTETSNCTNIAHQLADDDIIIQCSGEDYSLEIFELSLEKYITYYPDRLIPVELIDSSTSANQVELSNFKIEDLMKQDQQCEISDSALYNETEANVFREDALLMTDDESTKKVRELEILEVSKEDTEIPTVLDNKDEQQDLVGEACEQEVISSQATQTLSIDDNNIEAAMEELDEEEVNGFKSADQAQSTTSINTEASVHEANMSQSQKPVPSLPRLQEDQSSMIDNDAQLSNSPKLNITQNDIGHKPAGKNTRKEELILSDHNEEETNHNLSIRSVPHEAEEEKLPETPTSVESLHYLHKKLLLLDKREPVGTEDFLDGSVVSEIEGGDPVQTIEWLKTTVKAERKALNALYAELEEERSASAISTNQTMAMINRLQEEKAAMRMEALQYQRMMEEQSEYDQEALQLLNELMIKREKEKQELERELEIYRKKVFDYETKEKIRKMRSIKVNSDRSRNSSASYSNTDDSDELSIDLNRDATNENGSSYGNIENSNNITPDEAVQDLEDMALDCVKHISTLDESLAEFEEERLSILDQLKALEEKILTLGGNEFIEDESRDHSSEYNVKEFDDSCEFSSPEENGVSNGFSKDKHLTMSSMAKNLLPLLDAAGNETEEGLANDQIVESEYVEMQKSLDSKIEELDTKKKIAIEDEVEHVYERLQALEADKEFLKHCMISVKKGDKGVDLLQEILQHLRDLRTVELGERNTSDDPLE</sequence>
<feature type="region of interest" description="Disordered" evidence="6">
    <location>
        <begin position="721"/>
        <end position="745"/>
    </location>
</feature>
<evidence type="ECO:0000256" key="4">
    <source>
        <dbReference type="ARBA" id="ARBA00023136"/>
    </source>
</evidence>
<comment type="caution">
    <text evidence="9">The sequence shown here is derived from an EMBL/GenBank/DDBJ whole genome shotgun (WGS) entry which is preliminary data.</text>
</comment>
<dbReference type="OrthoDB" id="1888939at2759"/>
<keyword evidence="5" id="KW-0175">Coiled coil</keyword>
<dbReference type="STRING" id="3775.A0A1Q3C8Y0"/>
<feature type="region of interest" description="Disordered" evidence="6">
    <location>
        <begin position="499"/>
        <end position="525"/>
    </location>
</feature>
<dbReference type="PROSITE" id="PS51775">
    <property type="entry name" value="GTD_BINDING"/>
    <property type="match status" value="1"/>
</dbReference>
<dbReference type="Pfam" id="PF04576">
    <property type="entry name" value="Zein-binding"/>
    <property type="match status" value="1"/>
</dbReference>
<evidence type="ECO:0000256" key="5">
    <source>
        <dbReference type="SAM" id="Coils"/>
    </source>
</evidence>
<dbReference type="FunCoup" id="A0A1Q3C8Y0">
    <property type="interactions" value="819"/>
</dbReference>
<name>A0A1Q3C8Y0_CEPFO</name>
<keyword evidence="2 7" id="KW-0812">Transmembrane</keyword>
<evidence type="ECO:0000313" key="10">
    <source>
        <dbReference type="Proteomes" id="UP000187406"/>
    </source>
</evidence>
<evidence type="ECO:0000256" key="2">
    <source>
        <dbReference type="ARBA" id="ARBA00022692"/>
    </source>
</evidence>
<dbReference type="EMBL" id="BDDD01001517">
    <property type="protein sequence ID" value="GAV76706.1"/>
    <property type="molecule type" value="Genomic_DNA"/>
</dbReference>
<comment type="subcellular location">
    <subcellularLocation>
        <location evidence="1">Membrane</location>
        <topology evidence="1">Single-pass membrane protein</topology>
    </subcellularLocation>
</comment>
<dbReference type="GO" id="GO:0016020">
    <property type="term" value="C:membrane"/>
    <property type="evidence" value="ECO:0007669"/>
    <property type="project" value="UniProtKB-SubCell"/>
</dbReference>
<reference evidence="10" key="1">
    <citation type="submission" date="2016-04" db="EMBL/GenBank/DDBJ databases">
        <title>Cephalotus genome sequencing.</title>
        <authorList>
            <person name="Fukushima K."/>
            <person name="Hasebe M."/>
            <person name="Fang X."/>
        </authorList>
    </citation>
    <scope>NUCLEOTIDE SEQUENCE [LARGE SCALE GENOMIC DNA]</scope>
    <source>
        <strain evidence="10">cv. St1</strain>
    </source>
</reference>
<keyword evidence="10" id="KW-1185">Reference proteome</keyword>
<evidence type="ECO:0000256" key="7">
    <source>
        <dbReference type="SAM" id="Phobius"/>
    </source>
</evidence>
<feature type="region of interest" description="Disordered" evidence="6">
    <location>
        <begin position="445"/>
        <end position="465"/>
    </location>
</feature>
<dbReference type="GO" id="GO:0080115">
    <property type="term" value="F:myosin XI tail binding"/>
    <property type="evidence" value="ECO:0007669"/>
    <property type="project" value="UniProtKB-ARBA"/>
</dbReference>
<dbReference type="InterPro" id="IPR039306">
    <property type="entry name" value="MYOB"/>
</dbReference>
<dbReference type="InParanoid" id="A0A1Q3C8Y0"/>
<dbReference type="Proteomes" id="UP000187406">
    <property type="component" value="Unassembled WGS sequence"/>
</dbReference>
<dbReference type="InterPro" id="IPR007656">
    <property type="entry name" value="GTD-bd"/>
</dbReference>
<feature type="compositionally biased region" description="Basic and acidic residues" evidence="6">
    <location>
        <begin position="194"/>
        <end position="203"/>
    </location>
</feature>
<proteinExistence type="predicted"/>
<feature type="transmembrane region" description="Helical" evidence="7">
    <location>
        <begin position="20"/>
        <end position="44"/>
    </location>
</feature>
<feature type="domain" description="GTD-binding" evidence="8">
    <location>
        <begin position="605"/>
        <end position="703"/>
    </location>
</feature>
<dbReference type="AlphaFoldDB" id="A0A1Q3C8Y0"/>
<keyword evidence="4 7" id="KW-0472">Membrane</keyword>
<gene>
    <name evidence="9" type="ORF">CFOL_v3_20179</name>
</gene>
<evidence type="ECO:0000256" key="6">
    <source>
        <dbReference type="SAM" id="MobiDB-lite"/>
    </source>
</evidence>
<evidence type="ECO:0000256" key="1">
    <source>
        <dbReference type="ARBA" id="ARBA00004167"/>
    </source>
</evidence>
<organism evidence="9 10">
    <name type="scientific">Cephalotus follicularis</name>
    <name type="common">Albany pitcher plant</name>
    <dbReference type="NCBI Taxonomy" id="3775"/>
    <lineage>
        <taxon>Eukaryota</taxon>
        <taxon>Viridiplantae</taxon>
        <taxon>Streptophyta</taxon>
        <taxon>Embryophyta</taxon>
        <taxon>Tracheophyta</taxon>
        <taxon>Spermatophyta</taxon>
        <taxon>Magnoliopsida</taxon>
        <taxon>eudicotyledons</taxon>
        <taxon>Gunneridae</taxon>
        <taxon>Pentapetalae</taxon>
        <taxon>rosids</taxon>
        <taxon>fabids</taxon>
        <taxon>Oxalidales</taxon>
        <taxon>Cephalotaceae</taxon>
        <taxon>Cephalotus</taxon>
    </lineage>
</organism>
<accession>A0A1Q3C8Y0</accession>
<feature type="coiled-coil region" evidence="5">
    <location>
        <begin position="611"/>
        <end position="712"/>
    </location>
</feature>
<dbReference type="PANTHER" id="PTHR31448:SF34">
    <property type="entry name" value="MYOSIN-BINDING PROTEIN 3"/>
    <property type="match status" value="1"/>
</dbReference>
<protein>
    <submittedName>
        <fullName evidence="9">Zein-binding domain-containing protein</fullName>
    </submittedName>
</protein>
<evidence type="ECO:0000259" key="8">
    <source>
        <dbReference type="PROSITE" id="PS51775"/>
    </source>
</evidence>